<evidence type="ECO:0000313" key="2">
    <source>
        <dbReference type="Proteomes" id="UP001458880"/>
    </source>
</evidence>
<dbReference type="AlphaFoldDB" id="A0AAW1HXA5"/>
<proteinExistence type="predicted"/>
<comment type="caution">
    <text evidence="1">The sequence shown here is derived from an EMBL/GenBank/DDBJ whole genome shotgun (WGS) entry which is preliminary data.</text>
</comment>
<reference evidence="1 2" key="1">
    <citation type="journal article" date="2024" name="BMC Genomics">
        <title>De novo assembly and annotation of Popillia japonica's genome with initial clues to its potential as an invasive pest.</title>
        <authorList>
            <person name="Cucini C."/>
            <person name="Boschi S."/>
            <person name="Funari R."/>
            <person name="Cardaioli E."/>
            <person name="Iannotti N."/>
            <person name="Marturano G."/>
            <person name="Paoli F."/>
            <person name="Bruttini M."/>
            <person name="Carapelli A."/>
            <person name="Frati F."/>
            <person name="Nardi F."/>
        </authorList>
    </citation>
    <scope>NUCLEOTIDE SEQUENCE [LARGE SCALE GENOMIC DNA]</scope>
    <source>
        <strain evidence="1">DMR45628</strain>
    </source>
</reference>
<name>A0AAW1HXA5_POPJA</name>
<keyword evidence="2" id="KW-1185">Reference proteome</keyword>
<organism evidence="1 2">
    <name type="scientific">Popillia japonica</name>
    <name type="common">Japanese beetle</name>
    <dbReference type="NCBI Taxonomy" id="7064"/>
    <lineage>
        <taxon>Eukaryota</taxon>
        <taxon>Metazoa</taxon>
        <taxon>Ecdysozoa</taxon>
        <taxon>Arthropoda</taxon>
        <taxon>Hexapoda</taxon>
        <taxon>Insecta</taxon>
        <taxon>Pterygota</taxon>
        <taxon>Neoptera</taxon>
        <taxon>Endopterygota</taxon>
        <taxon>Coleoptera</taxon>
        <taxon>Polyphaga</taxon>
        <taxon>Scarabaeiformia</taxon>
        <taxon>Scarabaeidae</taxon>
        <taxon>Rutelinae</taxon>
        <taxon>Popillia</taxon>
    </lineage>
</organism>
<evidence type="ECO:0000313" key="1">
    <source>
        <dbReference type="EMBL" id="KAK9681194.1"/>
    </source>
</evidence>
<accession>A0AAW1HXA5</accession>
<protein>
    <submittedName>
        <fullName evidence="1">Uncharacterized protein</fullName>
    </submittedName>
</protein>
<dbReference type="EMBL" id="JASPKY010000836">
    <property type="protein sequence ID" value="KAK9681194.1"/>
    <property type="molecule type" value="Genomic_DNA"/>
</dbReference>
<gene>
    <name evidence="1" type="ORF">QE152_g38502</name>
</gene>
<sequence>MWSKESSCHYGCKITQTFGNSNTSFKHSDNDIEQLSTFYITFEHVFPGSIDVFSAYASNNSKLIQFSSYKSVTKMTRSKSTSESDETLIQKVVEKVLSNKSFLDKLLDTVKETLEAQDKRIGVIENVLDATNKSIKHLQDNIEQQEQYSRINNLRIFGLTEEPGEDIEKTVINFCKDKLNVYINAFDIDHCHRLKHASAYYSQIL</sequence>
<dbReference type="Proteomes" id="UP001458880">
    <property type="component" value="Unassembled WGS sequence"/>
</dbReference>